<organism evidence="3 4">
    <name type="scientific">Actinoplanes subglobosus</name>
    <dbReference type="NCBI Taxonomy" id="1547892"/>
    <lineage>
        <taxon>Bacteria</taxon>
        <taxon>Bacillati</taxon>
        <taxon>Actinomycetota</taxon>
        <taxon>Actinomycetes</taxon>
        <taxon>Micromonosporales</taxon>
        <taxon>Micromonosporaceae</taxon>
        <taxon>Actinoplanes</taxon>
    </lineage>
</organism>
<keyword evidence="4" id="KW-1185">Reference proteome</keyword>
<dbReference type="InterPro" id="IPR020287">
    <property type="entry name" value="Tail_sheath_C"/>
</dbReference>
<dbReference type="Pfam" id="PF17482">
    <property type="entry name" value="Phage_sheath_1C"/>
    <property type="match status" value="1"/>
</dbReference>
<reference evidence="4" key="1">
    <citation type="journal article" date="2019" name="Int. J. Syst. Evol. Microbiol.">
        <title>The Global Catalogue of Microorganisms (GCM) 10K type strain sequencing project: providing services to taxonomists for standard genome sequencing and annotation.</title>
        <authorList>
            <consortium name="The Broad Institute Genomics Platform"/>
            <consortium name="The Broad Institute Genome Sequencing Center for Infectious Disease"/>
            <person name="Wu L."/>
            <person name="Ma J."/>
        </authorList>
    </citation>
    <scope>NUCLEOTIDE SEQUENCE [LARGE SCALE GENOMIC DNA]</scope>
    <source>
        <strain evidence="4">TBRC 5832</strain>
    </source>
</reference>
<proteinExistence type="inferred from homology"/>
<name>A0ABV8IP10_9ACTN</name>
<gene>
    <name evidence="3" type="ORF">ACFO0C_13535</name>
</gene>
<dbReference type="Gene3D" id="3.40.50.11780">
    <property type="match status" value="2"/>
</dbReference>
<dbReference type="EMBL" id="JBHSBL010000013">
    <property type="protein sequence ID" value="MFC4065958.1"/>
    <property type="molecule type" value="Genomic_DNA"/>
</dbReference>
<sequence length="627" mass="66683">MSLLGAPGVRVAPPEPVRAITGVRRDVAAFCGVAPRGPAGVAVPVTGWDEYRYRFGGYEGPGRLPYAVAAFFAQGGERAWVARIVHDHDGGGRATGALGPLALASADEGTWGDRVRATLSFAAQPLPVLTATTGELVAAPGVDVPPGSLLRVRLAGDVRLLRFAGRIEDRPDPAGPGTRRHLLLDVPLPAASTDVELVTGTLTVTDADPLLPRTEILDGVSLHAAHPRWLAAVLAGESTLVAPAADWETTDPAALDPALPDLTTVLAGGRDRWDRIVPEDFWDPRWVPGDERPGTGIHCLAENDEVALLVAPDLYDPAPLDATADVTTPPSVAGPGFAVCVAVAPPPPPAEPAPPGLTGLALDPRVPADLNRIVAAQRELVRFADTRRDLTVLLDVPFGLPQRRILAWRTAFDSPYAAAYHPWLDVAAGDDARDMLVRVNPSAFAAGIIAARERRRGVAAGPGNEIAAGAVRVPSPVTAADHDQLHPAGVNVFRPDRDGIRLTAARTLARDPSLRQLSVARLMTVLRLSLERELDWAVFEPNGEDLWAEVRRLVADLLTRMYAAGAFAGATTREAFFVRCDRTTMTQNDLDGGRFVCLVGVAPAEPLEYLVLRLTRDRDDTVRAGPV</sequence>
<dbReference type="RefSeq" id="WP_378066942.1">
    <property type="nucleotide sequence ID" value="NZ_JBHSBL010000013.1"/>
</dbReference>
<dbReference type="PANTHER" id="PTHR35861">
    <property type="match status" value="1"/>
</dbReference>
<dbReference type="PANTHER" id="PTHR35861:SF1">
    <property type="entry name" value="PHAGE TAIL SHEATH PROTEIN"/>
    <property type="match status" value="1"/>
</dbReference>
<evidence type="ECO:0000313" key="3">
    <source>
        <dbReference type="EMBL" id="MFC4065958.1"/>
    </source>
</evidence>
<evidence type="ECO:0000259" key="2">
    <source>
        <dbReference type="Pfam" id="PF17482"/>
    </source>
</evidence>
<dbReference type="Proteomes" id="UP001595867">
    <property type="component" value="Unassembled WGS sequence"/>
</dbReference>
<accession>A0ABV8IP10</accession>
<evidence type="ECO:0000313" key="4">
    <source>
        <dbReference type="Proteomes" id="UP001595867"/>
    </source>
</evidence>
<comment type="caution">
    <text evidence="3">The sequence shown here is derived from an EMBL/GenBank/DDBJ whole genome shotgun (WGS) entry which is preliminary data.</text>
</comment>
<protein>
    <submittedName>
        <fullName evidence="3">Phage tail sheath C-terminal domain-containing protein</fullName>
    </submittedName>
</protein>
<dbReference type="InterPro" id="IPR052042">
    <property type="entry name" value="Tail_sheath_structural"/>
</dbReference>
<comment type="similarity">
    <text evidence="1">Belongs to the myoviridae tail sheath protein family.</text>
</comment>
<evidence type="ECO:0000256" key="1">
    <source>
        <dbReference type="ARBA" id="ARBA00008005"/>
    </source>
</evidence>
<feature type="domain" description="Tail sheath protein C-terminal" evidence="2">
    <location>
        <begin position="511"/>
        <end position="613"/>
    </location>
</feature>